<dbReference type="AlphaFoldDB" id="A0A1F7WWR5"/>
<dbReference type="PROSITE" id="PS01136">
    <property type="entry name" value="UPF0034"/>
    <property type="match status" value="1"/>
</dbReference>
<keyword evidence="6 12" id="KW-0819">tRNA processing</keyword>
<protein>
    <recommendedName>
        <fullName evidence="12">tRNA-dihydrouridine synthase</fullName>
        <ecNumber evidence="12">1.3.1.-</ecNumber>
    </recommendedName>
</protein>
<evidence type="ECO:0000256" key="11">
    <source>
        <dbReference type="ARBA" id="ARBA00048802"/>
    </source>
</evidence>
<gene>
    <name evidence="16" type="ORF">A2008_00170</name>
</gene>
<evidence type="ECO:0000256" key="3">
    <source>
        <dbReference type="ARBA" id="ARBA00022555"/>
    </source>
</evidence>
<keyword evidence="7" id="KW-0521">NADP</keyword>
<dbReference type="InterPro" id="IPR024036">
    <property type="entry name" value="tRNA-dHydroUridine_Synthase_C"/>
</dbReference>
<keyword evidence="14" id="KW-0547">Nucleotide-binding</keyword>
<keyword evidence="5 12" id="KW-0288">FMN</keyword>
<evidence type="ECO:0000256" key="5">
    <source>
        <dbReference type="ARBA" id="ARBA00022643"/>
    </source>
</evidence>
<evidence type="ECO:0000256" key="2">
    <source>
        <dbReference type="ARBA" id="ARBA00002790"/>
    </source>
</evidence>
<accession>A0A1F7WWR5</accession>
<keyword evidence="9 12" id="KW-0560">Oxidoreductase</keyword>
<name>A0A1F7WWR5_9BACT</name>
<keyword evidence="8" id="KW-0694">RNA-binding</keyword>
<sequence>MCAENYIKELNIGGVRLENNLMLAPLAGITDYPFRLICRALGAGLTVSEMVNVTALTYKSKTIPTLTRRSAGERPFSIQLFGNKPEHFANSVRHIIRNKLSEIIDINMGCPARQVVTSGSGSFLMKEPALARAIIEACVGASEEFGSERVPITVKIRLGWDLNTINAVDYTKMAEDCGASMVTVHARTYSMKFSGTPLYHHVADCKNAVKIPVIVNGDIKLYDSVKNAIDICGADGVMIGRAAMGRIWIFNDILRQAAGKRMLDFSIADVIKLIKLHGRLVGALYSDINGVESFRKQLLWYTKGWYDSAKLRERLKVVKTPDEIDSILDEYLHAIGDIAMQRHKVIGAYDII</sequence>
<proteinExistence type="inferred from homology"/>
<comment type="cofactor">
    <cofactor evidence="1 12 14">
        <name>FMN</name>
        <dbReference type="ChEBI" id="CHEBI:58210"/>
    </cofactor>
</comment>
<dbReference type="Gene3D" id="1.10.1200.80">
    <property type="entry name" value="Putative flavin oxidoreducatase, domain 2"/>
    <property type="match status" value="1"/>
</dbReference>
<feature type="binding site" evidence="14">
    <location>
        <position position="79"/>
    </location>
    <ligand>
        <name>FMN</name>
        <dbReference type="ChEBI" id="CHEBI:58210"/>
    </ligand>
</feature>
<evidence type="ECO:0000256" key="14">
    <source>
        <dbReference type="PIRSR" id="PIRSR006621-2"/>
    </source>
</evidence>
<dbReference type="Proteomes" id="UP000178735">
    <property type="component" value="Unassembled WGS sequence"/>
</dbReference>
<dbReference type="SUPFAM" id="SSF51395">
    <property type="entry name" value="FMN-linked oxidoreductases"/>
    <property type="match status" value="1"/>
</dbReference>
<dbReference type="CDD" id="cd02801">
    <property type="entry name" value="DUS_like_FMN"/>
    <property type="match status" value="1"/>
</dbReference>
<dbReference type="PANTHER" id="PTHR45846">
    <property type="entry name" value="TRNA-DIHYDROURIDINE(47) SYNTHASE [NAD(P)(+)]-LIKE"/>
    <property type="match status" value="1"/>
</dbReference>
<evidence type="ECO:0000313" key="16">
    <source>
        <dbReference type="EMBL" id="OGM07282.1"/>
    </source>
</evidence>
<feature type="domain" description="DUS-like FMN-binding" evidence="15">
    <location>
        <begin position="22"/>
        <end position="329"/>
    </location>
</feature>
<dbReference type="Pfam" id="PF01207">
    <property type="entry name" value="Dus"/>
    <property type="match status" value="1"/>
</dbReference>
<evidence type="ECO:0000256" key="7">
    <source>
        <dbReference type="ARBA" id="ARBA00022857"/>
    </source>
</evidence>
<evidence type="ECO:0000256" key="8">
    <source>
        <dbReference type="ARBA" id="ARBA00022884"/>
    </source>
</evidence>
<dbReference type="PANTHER" id="PTHR45846:SF1">
    <property type="entry name" value="TRNA-DIHYDROURIDINE(47) SYNTHASE [NAD(P)(+)]-LIKE"/>
    <property type="match status" value="1"/>
</dbReference>
<dbReference type="EC" id="1.3.1.-" evidence="12"/>
<dbReference type="STRING" id="1817813.A2008_00170"/>
<dbReference type="GO" id="GO:0017150">
    <property type="term" value="F:tRNA dihydrouridine synthase activity"/>
    <property type="evidence" value="ECO:0007669"/>
    <property type="project" value="InterPro"/>
</dbReference>
<dbReference type="InterPro" id="IPR001269">
    <property type="entry name" value="DUS_fam"/>
</dbReference>
<feature type="binding site" evidence="14">
    <location>
        <position position="155"/>
    </location>
    <ligand>
        <name>FMN</name>
        <dbReference type="ChEBI" id="CHEBI:58210"/>
    </ligand>
</feature>
<evidence type="ECO:0000256" key="12">
    <source>
        <dbReference type="PIRNR" id="PIRNR006621"/>
    </source>
</evidence>
<comment type="function">
    <text evidence="2 12">Catalyzes the synthesis of 5,6-dihydrouridine (D), a modified base found in the D-loop of most tRNAs, via the reduction of the C5-C6 double bond in target uridines.</text>
</comment>
<evidence type="ECO:0000256" key="9">
    <source>
        <dbReference type="ARBA" id="ARBA00023002"/>
    </source>
</evidence>
<evidence type="ECO:0000256" key="1">
    <source>
        <dbReference type="ARBA" id="ARBA00001917"/>
    </source>
</evidence>
<dbReference type="InterPro" id="IPR018517">
    <property type="entry name" value="tRNA_hU_synthase_CS"/>
</dbReference>
<evidence type="ECO:0000313" key="17">
    <source>
        <dbReference type="Proteomes" id="UP000178735"/>
    </source>
</evidence>
<feature type="binding site" evidence="14">
    <location>
        <position position="185"/>
    </location>
    <ligand>
        <name>FMN</name>
        <dbReference type="ChEBI" id="CHEBI:58210"/>
    </ligand>
</feature>
<comment type="catalytic activity">
    <reaction evidence="10">
        <text>a 5,6-dihydrouridine in tRNA + NADP(+) = a uridine in tRNA + NADPH + H(+)</text>
        <dbReference type="Rhea" id="RHEA:23624"/>
        <dbReference type="Rhea" id="RHEA-COMP:13339"/>
        <dbReference type="Rhea" id="RHEA-COMP:13887"/>
        <dbReference type="ChEBI" id="CHEBI:15378"/>
        <dbReference type="ChEBI" id="CHEBI:57783"/>
        <dbReference type="ChEBI" id="CHEBI:58349"/>
        <dbReference type="ChEBI" id="CHEBI:65315"/>
        <dbReference type="ChEBI" id="CHEBI:74443"/>
    </reaction>
</comment>
<comment type="caution">
    <text evidence="16">The sequence shown here is derived from an EMBL/GenBank/DDBJ whole genome shotgun (WGS) entry which is preliminary data.</text>
</comment>
<dbReference type="InterPro" id="IPR035587">
    <property type="entry name" value="DUS-like_FMN-bd"/>
</dbReference>
<comment type="catalytic activity">
    <reaction evidence="11">
        <text>a 5,6-dihydrouridine in tRNA + NAD(+) = a uridine in tRNA + NADH + H(+)</text>
        <dbReference type="Rhea" id="RHEA:54452"/>
        <dbReference type="Rhea" id="RHEA-COMP:13339"/>
        <dbReference type="Rhea" id="RHEA-COMP:13887"/>
        <dbReference type="ChEBI" id="CHEBI:15378"/>
        <dbReference type="ChEBI" id="CHEBI:57540"/>
        <dbReference type="ChEBI" id="CHEBI:57945"/>
        <dbReference type="ChEBI" id="CHEBI:65315"/>
        <dbReference type="ChEBI" id="CHEBI:74443"/>
    </reaction>
</comment>
<feature type="binding site" evidence="14">
    <location>
        <begin position="240"/>
        <end position="241"/>
    </location>
    <ligand>
        <name>FMN</name>
        <dbReference type="ChEBI" id="CHEBI:58210"/>
    </ligand>
</feature>
<evidence type="ECO:0000256" key="10">
    <source>
        <dbReference type="ARBA" id="ARBA00048205"/>
    </source>
</evidence>
<dbReference type="PIRSF" id="PIRSF006621">
    <property type="entry name" value="Dus"/>
    <property type="match status" value="1"/>
</dbReference>
<dbReference type="Gene3D" id="3.20.20.70">
    <property type="entry name" value="Aldolase class I"/>
    <property type="match status" value="1"/>
</dbReference>
<keyword evidence="4 12" id="KW-0285">Flavoprotein</keyword>
<reference evidence="16 17" key="1">
    <citation type="journal article" date="2016" name="Nat. Commun.">
        <title>Thousands of microbial genomes shed light on interconnected biogeochemical processes in an aquifer system.</title>
        <authorList>
            <person name="Anantharaman K."/>
            <person name="Brown C.T."/>
            <person name="Hug L.A."/>
            <person name="Sharon I."/>
            <person name="Castelle C.J."/>
            <person name="Probst A.J."/>
            <person name="Thomas B.C."/>
            <person name="Singh A."/>
            <person name="Wilkins M.J."/>
            <person name="Karaoz U."/>
            <person name="Brodie E.L."/>
            <person name="Williams K.H."/>
            <person name="Hubbard S.S."/>
            <person name="Banfield J.F."/>
        </authorList>
    </citation>
    <scope>NUCLEOTIDE SEQUENCE [LARGE SCALE GENOMIC DNA]</scope>
</reference>
<dbReference type="InterPro" id="IPR004652">
    <property type="entry name" value="DusB-like"/>
</dbReference>
<evidence type="ECO:0000256" key="6">
    <source>
        <dbReference type="ARBA" id="ARBA00022694"/>
    </source>
</evidence>
<keyword evidence="3" id="KW-0820">tRNA-binding</keyword>
<comment type="similarity">
    <text evidence="12">Belongs to the dus family.</text>
</comment>
<feature type="active site" description="Proton donor" evidence="13">
    <location>
        <position position="110"/>
    </location>
</feature>
<dbReference type="GO" id="GO:0000049">
    <property type="term" value="F:tRNA binding"/>
    <property type="evidence" value="ECO:0007669"/>
    <property type="project" value="UniProtKB-KW"/>
</dbReference>
<dbReference type="InterPro" id="IPR013785">
    <property type="entry name" value="Aldolase_TIM"/>
</dbReference>
<organism evidence="16 17">
    <name type="scientific">Candidatus Wallbacteria bacterium GWC2_49_35</name>
    <dbReference type="NCBI Taxonomy" id="1817813"/>
    <lineage>
        <taxon>Bacteria</taxon>
        <taxon>Candidatus Walliibacteriota</taxon>
    </lineage>
</organism>
<dbReference type="NCBIfam" id="TIGR00737">
    <property type="entry name" value="nifR3_yhdG"/>
    <property type="match status" value="1"/>
</dbReference>
<evidence type="ECO:0000256" key="13">
    <source>
        <dbReference type="PIRSR" id="PIRSR006621-1"/>
    </source>
</evidence>
<evidence type="ECO:0000256" key="4">
    <source>
        <dbReference type="ARBA" id="ARBA00022630"/>
    </source>
</evidence>
<dbReference type="GO" id="GO:0050660">
    <property type="term" value="F:flavin adenine dinucleotide binding"/>
    <property type="evidence" value="ECO:0007669"/>
    <property type="project" value="InterPro"/>
</dbReference>
<evidence type="ECO:0000259" key="15">
    <source>
        <dbReference type="Pfam" id="PF01207"/>
    </source>
</evidence>
<dbReference type="EMBL" id="MGFH01000047">
    <property type="protein sequence ID" value="OGM07282.1"/>
    <property type="molecule type" value="Genomic_DNA"/>
</dbReference>